<feature type="coiled-coil region" evidence="6">
    <location>
        <begin position="1148"/>
        <end position="1238"/>
    </location>
</feature>
<evidence type="ECO:0000256" key="6">
    <source>
        <dbReference type="SAM" id="Coils"/>
    </source>
</evidence>
<feature type="non-terminal residue" evidence="9">
    <location>
        <position position="1484"/>
    </location>
</feature>
<feature type="compositionally biased region" description="Polar residues" evidence="7">
    <location>
        <begin position="547"/>
        <end position="561"/>
    </location>
</feature>
<sequence length="1484" mass="166634">VGEDLGEALPVEDYLPEQRGPAWPSHPTLPFQRVWREWNHLSKSATNNTKPSWKLWHSEGAREQQYEPFVVPQITEKQKGGDVASHPGGDRLWTAYTASNNIRAWMLRSQDSAATGRAYPLLSLKMGSRMSTIERDADRHFKLALAAHRKEVGKKELKVILKLHFFQRNWNFNNRNSILQNGGSLRDCDKAKAEIQAQTTLRKKEDYHFADTVAGNGWIACIDENLDMVKFLVANGANVNHQDIEGWTPLHAVASCGYLNIAEYLISHGANVAAVNSEGEVPSDIAEEAAMKDLLLEQVKKQGIDLELSRKEEEQQMLQDARQWLNSGRIEDIKQPRTGATALHVAAAKGYSEVMRLLIQAGFNLNVQDNDGWTPLHAAAHWGVKEACSILAEALCDMDIRNKLGQTPFDVADEGLVEHLEMLQKKQTVLRSEKETRNKLIEADMNGKPQNRLFTNKEKILYEEDTLKSMETEEENKDSSSSSSEEEEAEDEVSESDAEKESERKEEPFANHSSRESRPSITEQMPPPEPNSFTASARRVSEFGISGDSSSAQKQKFSWLSKSEEQKDESPSSWRLGLRKTGSHNTLSEVAATCEAQKDKTSIYRSSSSPRISALLDNKEKDRENKSYLATIVPRRLSSTSDIEEKENRESAVTLVRSGSYTRQPWRDEPKGNEAPPSAAPTTYVSTYLKRAPFRQQSDSAVEKNAEGSCASTPLGVITNRAVLGAANGTGTAGAASGPGKDLSAEEARERRRSYLTPEAERTFSRSRAERQAQEQQSDRAQDGGERPESRARWGRADDETSWKEALLTEEQHFSTRGRWMWEVLELSCAVVLFWEFHLSVSCQKIKLCKSQKTIYRRLRGPAQPDKPTTPVSPSTAAPLLYTSSYLTRTNKYLGLDSVNPADFRAAATEMEKNECEDQDSDDRSLNKQSIRERRRPKERRRGTGIIFSTQDDDDEVDGNEEMKETRSCTGVVEPGGNAVPGQQDLRCPGEGVTFDLGIAVILDRMFCVSEICSPVSSRICFLAGNGLCKQHKHHLLQGGQLFPQEFLLITMQSFLKSSLNPAGKIWPFIVMKIVLTFLLPHSKTEGGEFCNHERLSRLEAANPSTSDSSYSDRASGRCSAYSRRENRLAALSSRADDESSRDYKKLYESALSENQKLKSKLQEAQLELADIKAKLEKAAQQKQEKTSDRSSMLEMEKREKRALERKLSEMEEEMKILTELKSDNQRLKDENGALIRRSSCGINVTPALPCPLLYIPFLPLFPPNTPPAILFFFFNLCMLWYLRHFIQGRNVRTGFELPKLLPEAQYLILNSDLEWEAPTHPVATWTPVPWDRIYPRHLLSFLKDKLEPLQTLCCSHLCVSMNHLARSCAHARNQPPLPNSHLGHCPAASPKAEAHSRAWSGILGTPLICSRICRVHASILSHTPWKESLSVFLLLGEEREERFPPLFVFSFPPNSPFSSLPLPVLPVSTSLALPGAAVFPRQL</sequence>
<dbReference type="InterPro" id="IPR051226">
    <property type="entry name" value="PP1_Regulatory_Subunit"/>
</dbReference>
<feature type="region of interest" description="Disordered" evidence="7">
    <location>
        <begin position="730"/>
        <end position="798"/>
    </location>
</feature>
<gene>
    <name evidence="9" type="ORF">IHE44_002518</name>
</gene>
<dbReference type="InterPro" id="IPR036770">
    <property type="entry name" value="Ankyrin_rpt-contain_sf"/>
</dbReference>
<evidence type="ECO:0000256" key="5">
    <source>
        <dbReference type="PROSITE-ProRule" id="PRU00023"/>
    </source>
</evidence>
<reference evidence="9" key="1">
    <citation type="submission" date="2020-10" db="EMBL/GenBank/DDBJ databases">
        <title>Feather gene expression reveals the developmental basis of iridescence in African starlings.</title>
        <authorList>
            <person name="Rubenstein D.R."/>
        </authorList>
    </citation>
    <scope>NUCLEOTIDE SEQUENCE</scope>
    <source>
        <strain evidence="9">SS15</strain>
        <tissue evidence="9">Liver</tissue>
    </source>
</reference>
<feature type="domain" description="cGMP-dependent protein kinase interacting" evidence="8">
    <location>
        <begin position="1143"/>
        <end position="1237"/>
    </location>
</feature>
<dbReference type="EMBL" id="JADDUC010000136">
    <property type="protein sequence ID" value="KAG0117535.1"/>
    <property type="molecule type" value="Genomic_DNA"/>
</dbReference>
<dbReference type="Pfam" id="PF15898">
    <property type="entry name" value="PRKG1_interact"/>
    <property type="match status" value="1"/>
</dbReference>
<dbReference type="InterPro" id="IPR002110">
    <property type="entry name" value="Ankyrin_rpt"/>
</dbReference>
<dbReference type="PANTHER" id="PTHR24179:SF18">
    <property type="entry name" value="PROTEIN PHOSPHATASE 1 REGULATORY SUBUNIT 12B"/>
    <property type="match status" value="1"/>
</dbReference>
<dbReference type="SMART" id="SM00248">
    <property type="entry name" value="ANK"/>
    <property type="match status" value="4"/>
</dbReference>
<dbReference type="GO" id="GO:0030018">
    <property type="term" value="C:Z disc"/>
    <property type="evidence" value="ECO:0007669"/>
    <property type="project" value="TreeGrafter"/>
</dbReference>
<organism evidence="9">
    <name type="scientific">Lamprotornis superbus</name>
    <dbReference type="NCBI Taxonomy" id="245042"/>
    <lineage>
        <taxon>Eukaryota</taxon>
        <taxon>Metazoa</taxon>
        <taxon>Chordata</taxon>
        <taxon>Craniata</taxon>
        <taxon>Vertebrata</taxon>
        <taxon>Euteleostomi</taxon>
        <taxon>Archelosauria</taxon>
        <taxon>Archosauria</taxon>
        <taxon>Dinosauria</taxon>
        <taxon>Saurischia</taxon>
        <taxon>Theropoda</taxon>
        <taxon>Coelurosauria</taxon>
        <taxon>Aves</taxon>
        <taxon>Neognathae</taxon>
        <taxon>Neoaves</taxon>
        <taxon>Telluraves</taxon>
        <taxon>Australaves</taxon>
        <taxon>Passeriformes</taxon>
        <taxon>Sturnidae</taxon>
        <taxon>Lamprotornis</taxon>
    </lineage>
</organism>
<evidence type="ECO:0000256" key="3">
    <source>
        <dbReference type="ARBA" id="ARBA00022737"/>
    </source>
</evidence>
<dbReference type="PROSITE" id="PS50088">
    <property type="entry name" value="ANK_REPEAT"/>
    <property type="match status" value="3"/>
</dbReference>
<feature type="region of interest" description="Disordered" evidence="7">
    <location>
        <begin position="965"/>
        <end position="984"/>
    </location>
</feature>
<comment type="subcellular location">
    <subcellularLocation>
        <location evidence="1">Cytoplasm</location>
    </subcellularLocation>
</comment>
<feature type="compositionally biased region" description="Basic and acidic residues" evidence="7">
    <location>
        <begin position="497"/>
        <end position="518"/>
    </location>
</feature>
<dbReference type="InterPro" id="IPR031775">
    <property type="entry name" value="PRKG1_interact"/>
</dbReference>
<dbReference type="PANTHER" id="PTHR24179">
    <property type="entry name" value="PROTEIN PHOSPHATASE 1 REGULATORY SUBUNIT 12"/>
    <property type="match status" value="1"/>
</dbReference>
<keyword evidence="6" id="KW-0175">Coiled coil</keyword>
<accession>A0A835NMA1</accession>
<dbReference type="PROSITE" id="PS50297">
    <property type="entry name" value="ANK_REP_REGION"/>
    <property type="match status" value="2"/>
</dbReference>
<evidence type="ECO:0000256" key="7">
    <source>
        <dbReference type="SAM" id="MobiDB-lite"/>
    </source>
</evidence>
<feature type="compositionally biased region" description="Low complexity" evidence="7">
    <location>
        <begin position="730"/>
        <end position="740"/>
    </location>
</feature>
<dbReference type="Gene3D" id="6.10.250.1820">
    <property type="match status" value="1"/>
</dbReference>
<dbReference type="FunFam" id="1.25.40.20:FF:000004">
    <property type="entry name" value="Phosphatase 1 regulatory subunit 12A"/>
    <property type="match status" value="1"/>
</dbReference>
<feature type="region of interest" description="Disordered" evidence="7">
    <location>
        <begin position="641"/>
        <end position="684"/>
    </location>
</feature>
<evidence type="ECO:0000313" key="9">
    <source>
        <dbReference type="EMBL" id="KAG0117535.1"/>
    </source>
</evidence>
<feature type="compositionally biased region" description="Basic and acidic residues" evidence="7">
    <location>
        <begin position="759"/>
        <end position="798"/>
    </location>
</feature>
<dbReference type="FunFam" id="1.25.40.20:FF:000898">
    <property type="entry name" value="Protein phosphatase 1 regulatory subunit 12A"/>
    <property type="match status" value="1"/>
</dbReference>
<proteinExistence type="predicted"/>
<dbReference type="GO" id="GO:0031672">
    <property type="term" value="C:A band"/>
    <property type="evidence" value="ECO:0007669"/>
    <property type="project" value="TreeGrafter"/>
</dbReference>
<dbReference type="GO" id="GO:0019208">
    <property type="term" value="F:phosphatase regulator activity"/>
    <property type="evidence" value="ECO:0007669"/>
    <property type="project" value="TreeGrafter"/>
</dbReference>
<feature type="repeat" description="ANK" evidence="5">
    <location>
        <begin position="245"/>
        <end position="277"/>
    </location>
</feature>
<keyword evidence="3" id="KW-0677">Repeat</keyword>
<feature type="region of interest" description="Disordered" evidence="7">
    <location>
        <begin position="465"/>
        <end position="581"/>
    </location>
</feature>
<keyword evidence="2" id="KW-0963">Cytoplasm</keyword>
<feature type="compositionally biased region" description="Basic residues" evidence="7">
    <location>
        <begin position="933"/>
        <end position="943"/>
    </location>
</feature>
<dbReference type="SUPFAM" id="SSF48403">
    <property type="entry name" value="Ankyrin repeat"/>
    <property type="match status" value="1"/>
</dbReference>
<protein>
    <submittedName>
        <fullName evidence="9">Protein phosphatase 1 regulatory subunit 12B</fullName>
    </submittedName>
</protein>
<evidence type="ECO:0000256" key="2">
    <source>
        <dbReference type="ARBA" id="ARBA00022490"/>
    </source>
</evidence>
<evidence type="ECO:0000256" key="4">
    <source>
        <dbReference type="ARBA" id="ARBA00023043"/>
    </source>
</evidence>
<name>A0A835NMA1_9PASS</name>
<comment type="caution">
    <text evidence="9">The sequence shown here is derived from an EMBL/GenBank/DDBJ whole genome shotgun (WGS) entry which is preliminary data.</text>
</comment>
<dbReference type="Gene3D" id="1.25.40.20">
    <property type="entry name" value="Ankyrin repeat-containing domain"/>
    <property type="match status" value="2"/>
</dbReference>
<dbReference type="GO" id="GO:0019901">
    <property type="term" value="F:protein kinase binding"/>
    <property type="evidence" value="ECO:0007669"/>
    <property type="project" value="InterPro"/>
</dbReference>
<feature type="repeat" description="ANK" evidence="5">
    <location>
        <begin position="371"/>
        <end position="403"/>
    </location>
</feature>
<evidence type="ECO:0000256" key="1">
    <source>
        <dbReference type="ARBA" id="ARBA00004496"/>
    </source>
</evidence>
<feature type="region of interest" description="Disordered" evidence="7">
    <location>
        <begin position="911"/>
        <end position="959"/>
    </location>
</feature>
<feature type="repeat" description="ANK" evidence="5">
    <location>
        <begin position="338"/>
        <end position="370"/>
    </location>
</feature>
<keyword evidence="4 5" id="KW-0040">ANK repeat</keyword>
<feature type="compositionally biased region" description="Basic and acidic residues" evidence="7">
    <location>
        <begin position="911"/>
        <end position="932"/>
    </location>
</feature>
<dbReference type="Pfam" id="PF12796">
    <property type="entry name" value="Ank_2"/>
    <property type="match status" value="1"/>
</dbReference>
<feature type="compositionally biased region" description="Acidic residues" evidence="7">
    <location>
        <begin position="484"/>
        <end position="496"/>
    </location>
</feature>
<evidence type="ECO:0000259" key="8">
    <source>
        <dbReference type="Pfam" id="PF15898"/>
    </source>
</evidence>
<dbReference type="Pfam" id="PF13637">
    <property type="entry name" value="Ank_4"/>
    <property type="match status" value="1"/>
</dbReference>
<dbReference type="OrthoDB" id="19014at2759"/>
<dbReference type="GO" id="GO:0004857">
    <property type="term" value="F:enzyme inhibitor activity"/>
    <property type="evidence" value="ECO:0007669"/>
    <property type="project" value="TreeGrafter"/>
</dbReference>